<organism evidence="1 2">
    <name type="scientific">Amycolatopsis tolypomycina</name>
    <dbReference type="NCBI Taxonomy" id="208445"/>
    <lineage>
        <taxon>Bacteria</taxon>
        <taxon>Bacillati</taxon>
        <taxon>Actinomycetota</taxon>
        <taxon>Actinomycetes</taxon>
        <taxon>Pseudonocardiales</taxon>
        <taxon>Pseudonocardiaceae</taxon>
        <taxon>Amycolatopsis</taxon>
    </lineage>
</organism>
<name>A0A1H4UGD5_9PSEU</name>
<dbReference type="EMBL" id="FNSO01000004">
    <property type="protein sequence ID" value="SEC67703.1"/>
    <property type="molecule type" value="Genomic_DNA"/>
</dbReference>
<keyword evidence="2" id="KW-1185">Reference proteome</keyword>
<dbReference type="STRING" id="208445.SAMN04489727_4654"/>
<protein>
    <submittedName>
        <fullName evidence="1">Uncharacterized protein</fullName>
    </submittedName>
</protein>
<dbReference type="AlphaFoldDB" id="A0A1H4UGD5"/>
<gene>
    <name evidence="1" type="ORF">SAMN04489727_4654</name>
</gene>
<dbReference type="OrthoDB" id="3628083at2"/>
<proteinExistence type="predicted"/>
<dbReference type="Proteomes" id="UP000199622">
    <property type="component" value="Unassembled WGS sequence"/>
</dbReference>
<accession>A0A1H4UGD5</accession>
<evidence type="ECO:0000313" key="2">
    <source>
        <dbReference type="Proteomes" id="UP000199622"/>
    </source>
</evidence>
<dbReference type="RefSeq" id="WP_091310785.1">
    <property type="nucleotide sequence ID" value="NZ_FNSO01000004.1"/>
</dbReference>
<reference evidence="2" key="1">
    <citation type="submission" date="2016-10" db="EMBL/GenBank/DDBJ databases">
        <authorList>
            <person name="Varghese N."/>
            <person name="Submissions S."/>
        </authorList>
    </citation>
    <scope>NUCLEOTIDE SEQUENCE [LARGE SCALE GENOMIC DNA]</scope>
    <source>
        <strain evidence="2">DSM 44544</strain>
    </source>
</reference>
<sequence>MGHRISNKVSIGGDNSGAITQTGIEAGGAETALPALLELVERLSSEVRGRDLAKQEVLEDTLTDLAADLSAGEAAEPAVVRSRWEKVKGLLGGVAQFSELVAKISEQVQKIFG</sequence>
<evidence type="ECO:0000313" key="1">
    <source>
        <dbReference type="EMBL" id="SEC67703.1"/>
    </source>
</evidence>